<proteinExistence type="predicted"/>
<evidence type="ECO:0000313" key="2">
    <source>
        <dbReference type="EMBL" id="KAJ3562579.1"/>
    </source>
</evidence>
<feature type="region of interest" description="Disordered" evidence="1">
    <location>
        <begin position="39"/>
        <end position="118"/>
    </location>
</feature>
<comment type="caution">
    <text evidence="2">The sequence shown here is derived from an EMBL/GenBank/DDBJ whole genome shotgun (WGS) entry which is preliminary data.</text>
</comment>
<dbReference type="Proteomes" id="UP001148614">
    <property type="component" value="Unassembled WGS sequence"/>
</dbReference>
<gene>
    <name evidence="2" type="ORF">NPX13_g8513</name>
</gene>
<evidence type="ECO:0000256" key="1">
    <source>
        <dbReference type="SAM" id="MobiDB-lite"/>
    </source>
</evidence>
<accession>A0A9W8N812</accession>
<name>A0A9W8N812_9PEZI</name>
<protein>
    <submittedName>
        <fullName evidence="2">Uncharacterized protein</fullName>
    </submittedName>
</protein>
<dbReference type="AlphaFoldDB" id="A0A9W8N812"/>
<feature type="compositionally biased region" description="Polar residues" evidence="1">
    <location>
        <begin position="103"/>
        <end position="117"/>
    </location>
</feature>
<evidence type="ECO:0000313" key="3">
    <source>
        <dbReference type="Proteomes" id="UP001148614"/>
    </source>
</evidence>
<keyword evidence="3" id="KW-1185">Reference proteome</keyword>
<reference evidence="2" key="1">
    <citation type="submission" date="2022-07" db="EMBL/GenBank/DDBJ databases">
        <title>Genome Sequence of Xylaria arbuscula.</title>
        <authorList>
            <person name="Buettner E."/>
        </authorList>
    </citation>
    <scope>NUCLEOTIDE SEQUENCE</scope>
    <source>
        <strain evidence="2">VT107</strain>
    </source>
</reference>
<sequence length="166" mass="16614">MPITGTCCSDEGEYCPDFGICSSGGTCCYLGDDCEDSGNSFMGTPTAESLPTSSASSSSEGDGDDDEGNDYTSFSFAPTSESPPTPTPTALTIGDGADFPSSAVPTNDIQGASEDSQTSITVTHTATVTATTTPSSVPLSNGQDGGFHGANCLVLVGFALGVVLHV</sequence>
<organism evidence="2 3">
    <name type="scientific">Xylaria arbuscula</name>
    <dbReference type="NCBI Taxonomy" id="114810"/>
    <lineage>
        <taxon>Eukaryota</taxon>
        <taxon>Fungi</taxon>
        <taxon>Dikarya</taxon>
        <taxon>Ascomycota</taxon>
        <taxon>Pezizomycotina</taxon>
        <taxon>Sordariomycetes</taxon>
        <taxon>Xylariomycetidae</taxon>
        <taxon>Xylariales</taxon>
        <taxon>Xylariaceae</taxon>
        <taxon>Xylaria</taxon>
    </lineage>
</organism>
<feature type="compositionally biased region" description="Low complexity" evidence="1">
    <location>
        <begin position="44"/>
        <end position="60"/>
    </location>
</feature>
<dbReference type="EMBL" id="JANPWZ010001882">
    <property type="protein sequence ID" value="KAJ3562579.1"/>
    <property type="molecule type" value="Genomic_DNA"/>
</dbReference>